<dbReference type="InterPro" id="IPR029068">
    <property type="entry name" value="Glyas_Bleomycin-R_OHBP_Dase"/>
</dbReference>
<dbReference type="PROSITE" id="PS51819">
    <property type="entry name" value="VOC"/>
    <property type="match status" value="1"/>
</dbReference>
<gene>
    <name evidence="2" type="ordered locus">Maqu_0991</name>
</gene>
<accession>A1TZB6</accession>
<protein>
    <submittedName>
        <fullName evidence="2">Glyoxalase/bleomycin resistance protein/dioxygenase</fullName>
    </submittedName>
</protein>
<dbReference type="InterPro" id="IPR004360">
    <property type="entry name" value="Glyas_Fos-R_dOase_dom"/>
</dbReference>
<evidence type="ECO:0000313" key="2">
    <source>
        <dbReference type="EMBL" id="ABM18085.1"/>
    </source>
</evidence>
<dbReference type="GO" id="GO:0051213">
    <property type="term" value="F:dioxygenase activity"/>
    <property type="evidence" value="ECO:0007669"/>
    <property type="project" value="UniProtKB-KW"/>
</dbReference>
<dbReference type="EMBL" id="CP000514">
    <property type="protein sequence ID" value="ABM18085.1"/>
    <property type="molecule type" value="Genomic_DNA"/>
</dbReference>
<proteinExistence type="predicted"/>
<dbReference type="InterPro" id="IPR037523">
    <property type="entry name" value="VOC_core"/>
</dbReference>
<evidence type="ECO:0000313" key="3">
    <source>
        <dbReference type="Proteomes" id="UP000000998"/>
    </source>
</evidence>
<dbReference type="InterPro" id="IPR052164">
    <property type="entry name" value="Anthracycline_SecMetBiosynth"/>
</dbReference>
<dbReference type="PANTHER" id="PTHR33993:SF1">
    <property type="entry name" value="GLYOXALASE FAMILY PROTEIN"/>
    <property type="match status" value="1"/>
</dbReference>
<dbReference type="Proteomes" id="UP000000998">
    <property type="component" value="Chromosome"/>
</dbReference>
<dbReference type="Pfam" id="PF00903">
    <property type="entry name" value="Glyoxalase"/>
    <property type="match status" value="1"/>
</dbReference>
<dbReference type="AlphaFoldDB" id="A1TZB6"/>
<sequence>MARMLQALCIKEEAVKETGKINYVEIPAKDLEATKRFFGDAFGWTFVDYGPEYVAIENAGLDGGFFKSDNVATTDTGSVLVVLFSTDLEVTLEQVELSGGKIVKDIFPFPGGRRFHFSDPNGNEYAVWSEPNA</sequence>
<dbReference type="Gene3D" id="3.10.180.10">
    <property type="entry name" value="2,3-Dihydroxybiphenyl 1,2-Dioxygenase, domain 1"/>
    <property type="match status" value="1"/>
</dbReference>
<keyword evidence="2" id="KW-0560">Oxidoreductase</keyword>
<organism evidence="2 3">
    <name type="scientific">Marinobacter nauticus (strain ATCC 700491 / DSM 11845 / VT8)</name>
    <name type="common">Marinobacter aquaeolei</name>
    <dbReference type="NCBI Taxonomy" id="351348"/>
    <lineage>
        <taxon>Bacteria</taxon>
        <taxon>Pseudomonadati</taxon>
        <taxon>Pseudomonadota</taxon>
        <taxon>Gammaproteobacteria</taxon>
        <taxon>Pseudomonadales</taxon>
        <taxon>Marinobacteraceae</taxon>
        <taxon>Marinobacter</taxon>
    </lineage>
</organism>
<dbReference type="STRING" id="351348.Maqu_0991"/>
<dbReference type="SUPFAM" id="SSF54593">
    <property type="entry name" value="Glyoxalase/Bleomycin resistance protein/Dihydroxybiphenyl dioxygenase"/>
    <property type="match status" value="1"/>
</dbReference>
<dbReference type="CDD" id="cd07247">
    <property type="entry name" value="SgaA_N_like"/>
    <property type="match status" value="1"/>
</dbReference>
<name>A1TZB6_MARN8</name>
<dbReference type="PANTHER" id="PTHR33993">
    <property type="entry name" value="GLYOXALASE-RELATED"/>
    <property type="match status" value="1"/>
</dbReference>
<dbReference type="eggNOG" id="COG3324">
    <property type="taxonomic scope" value="Bacteria"/>
</dbReference>
<feature type="domain" description="VOC" evidence="1">
    <location>
        <begin position="20"/>
        <end position="130"/>
    </location>
</feature>
<keyword evidence="2" id="KW-0223">Dioxygenase</keyword>
<evidence type="ECO:0000259" key="1">
    <source>
        <dbReference type="PROSITE" id="PS51819"/>
    </source>
</evidence>
<reference evidence="3" key="1">
    <citation type="journal article" date="2011" name="Appl. Environ. Microbiol.">
        <title>Genomic potential of Marinobacter aquaeolei, a biogeochemical 'opportunitroph'.</title>
        <authorList>
            <person name="Singer E."/>
            <person name="Webb E.A."/>
            <person name="Nelson W.C."/>
            <person name="Heidelberg J.F."/>
            <person name="Ivanova N."/>
            <person name="Pati A."/>
            <person name="Edwards K.J."/>
        </authorList>
    </citation>
    <scope>NUCLEOTIDE SEQUENCE [LARGE SCALE GENOMIC DNA]</scope>
    <source>
        <strain evidence="3">ATCC 700491 / DSM 11845 / VT8</strain>
    </source>
</reference>
<dbReference type="KEGG" id="maq:Maqu_0991"/>
<dbReference type="HOGENOM" id="CLU_127592_1_0_6"/>